<feature type="region of interest" description="Disordered" evidence="1">
    <location>
        <begin position="389"/>
        <end position="408"/>
    </location>
</feature>
<evidence type="ECO:0000256" key="1">
    <source>
        <dbReference type="SAM" id="MobiDB-lite"/>
    </source>
</evidence>
<proteinExistence type="predicted"/>
<accession>A0A1W0WU24</accession>
<dbReference type="Proteomes" id="UP000192578">
    <property type="component" value="Unassembled WGS sequence"/>
</dbReference>
<dbReference type="AlphaFoldDB" id="A0A1W0WU24"/>
<sequence length="408" mass="45831">MPLTPITDNVPRLLQDKYLRPSAASPIAPISSEPVDFSDQAAIARILSRRLKREIVPPQDNQFSDGSLVLARDITFLEYWTVVGMAEFADLPIELRDSVLTMKQQQESPIHSYTIAQIVTHLFKVFGIMEDGSCIIMTGDARVVLGRNIQPGGASVKLPDIGFAPRYRYLKECFGATTSFAGEVAYSQTLKDLRVVMDRLINSPRADSNIMAGIFIKLPYGDGNGDNQKYWIMYRDRTHSQDLTLTFELDSIGDDTFYWPAIVIPHIILFDHTHKQYWPASDRMYILETREIANCIKTAVEAFNYRSIDTPRKHQDLPAFLSDEKVDLAIRKYIWESAQKTIAAEKEMRGVENEVGRRSLGSTRKALEFDNEKGDGNLPVEALAVKQEEIAAGAGKSDAEDSSDGKMK</sequence>
<gene>
    <name evidence="2" type="ORF">BV898_07148</name>
</gene>
<evidence type="ECO:0000313" key="3">
    <source>
        <dbReference type="Proteomes" id="UP000192578"/>
    </source>
</evidence>
<name>A0A1W0WU24_HYPEX</name>
<feature type="compositionally biased region" description="Basic and acidic residues" evidence="1">
    <location>
        <begin position="397"/>
        <end position="408"/>
    </location>
</feature>
<comment type="caution">
    <text evidence="2">The sequence shown here is derived from an EMBL/GenBank/DDBJ whole genome shotgun (WGS) entry which is preliminary data.</text>
</comment>
<dbReference type="EMBL" id="MTYJ01000046">
    <property type="protein sequence ID" value="OQV18708.1"/>
    <property type="molecule type" value="Genomic_DNA"/>
</dbReference>
<evidence type="ECO:0000313" key="2">
    <source>
        <dbReference type="EMBL" id="OQV18708.1"/>
    </source>
</evidence>
<protein>
    <submittedName>
        <fullName evidence="2">Uncharacterized protein</fullName>
    </submittedName>
</protein>
<keyword evidence="3" id="KW-1185">Reference proteome</keyword>
<reference evidence="3" key="1">
    <citation type="submission" date="2017-01" db="EMBL/GenBank/DDBJ databases">
        <title>Comparative genomics of anhydrobiosis in the tardigrade Hypsibius dujardini.</title>
        <authorList>
            <person name="Yoshida Y."/>
            <person name="Koutsovoulos G."/>
            <person name="Laetsch D."/>
            <person name="Stevens L."/>
            <person name="Kumar S."/>
            <person name="Horikawa D."/>
            <person name="Ishino K."/>
            <person name="Komine S."/>
            <person name="Tomita M."/>
            <person name="Blaxter M."/>
            <person name="Arakawa K."/>
        </authorList>
    </citation>
    <scope>NUCLEOTIDE SEQUENCE [LARGE SCALE GENOMIC DNA]</scope>
    <source>
        <strain evidence="3">Z151</strain>
    </source>
</reference>
<organism evidence="2 3">
    <name type="scientific">Hypsibius exemplaris</name>
    <name type="common">Freshwater tardigrade</name>
    <dbReference type="NCBI Taxonomy" id="2072580"/>
    <lineage>
        <taxon>Eukaryota</taxon>
        <taxon>Metazoa</taxon>
        <taxon>Ecdysozoa</taxon>
        <taxon>Tardigrada</taxon>
        <taxon>Eutardigrada</taxon>
        <taxon>Parachela</taxon>
        <taxon>Hypsibioidea</taxon>
        <taxon>Hypsibiidae</taxon>
        <taxon>Hypsibius</taxon>
    </lineage>
</organism>